<sequence>MTIFGEFDVNITINGNPMHYVGKITVDSDGNFNTDLHLDHGVGTLGHFTGHLDFSEDDDETPILCYEFTQHALSPGLPEVGEHSGYVESVNKEGDLVFNGHDITISFHKSEEQNVQKVQEEEQEAAEIQPQEAQEVQPQEAQEVQPQEAQEVQPQEAQEVQPQEVQEVQPQEVQDAE</sequence>
<gene>
    <name evidence="2" type="ordered locus">ERWE_CDS_09280</name>
</gene>
<evidence type="ECO:0000313" key="2">
    <source>
        <dbReference type="EMBL" id="CAI27422.1"/>
    </source>
</evidence>
<dbReference type="HOGENOM" id="CLU_1576023_0_0_5"/>
<dbReference type="KEGG" id="erw:ERWE_CDS_09280"/>
<evidence type="ECO:0000256" key="1">
    <source>
        <dbReference type="SAM" id="MobiDB-lite"/>
    </source>
</evidence>
<dbReference type="Proteomes" id="UP000001021">
    <property type="component" value="Chromosome"/>
</dbReference>
<feature type="compositionally biased region" description="Low complexity" evidence="1">
    <location>
        <begin position="126"/>
        <end position="177"/>
    </location>
</feature>
<accession>A0A0H3M9I0</accession>
<reference evidence="2 3" key="1">
    <citation type="journal article" date="2006" name="J. Bacteriol.">
        <title>Comparative genomic analysis of three strains of Ehrlichia ruminantium reveals an active process of genome size plasticity.</title>
        <authorList>
            <person name="Frutos R."/>
            <person name="Viari A."/>
            <person name="Ferraz C."/>
            <person name="Morgat A."/>
            <person name="Eychenie S."/>
            <person name="Kandassami Y."/>
            <person name="Chantal I."/>
            <person name="Bensaid A."/>
            <person name="Coissac E."/>
            <person name="Vachiery N."/>
            <person name="Demaille J."/>
            <person name="Martinez D."/>
        </authorList>
    </citation>
    <scope>NUCLEOTIDE SEQUENCE [LARGE SCALE GENOMIC DNA]</scope>
    <source>
        <strain evidence="2 3">Welgevonden</strain>
    </source>
</reference>
<dbReference type="AlphaFoldDB" id="A0A0H3M9I0"/>
<evidence type="ECO:0000313" key="3">
    <source>
        <dbReference type="Proteomes" id="UP000001021"/>
    </source>
</evidence>
<dbReference type="KEGG" id="eru:Erum8770"/>
<dbReference type="RefSeq" id="WP_011155555.1">
    <property type="nucleotide sequence ID" value="NC_005295.2"/>
</dbReference>
<protein>
    <submittedName>
        <fullName evidence="2">Uncharacterized protein</fullName>
    </submittedName>
</protein>
<name>A0A0H3M9I0_EHRRW</name>
<keyword evidence="3" id="KW-1185">Reference proteome</keyword>
<proteinExistence type="predicted"/>
<dbReference type="GeneID" id="33058254"/>
<organism evidence="2 3">
    <name type="scientific">Ehrlichia ruminantium (strain Welgevonden)</name>
    <dbReference type="NCBI Taxonomy" id="254945"/>
    <lineage>
        <taxon>Bacteria</taxon>
        <taxon>Pseudomonadati</taxon>
        <taxon>Pseudomonadota</taxon>
        <taxon>Alphaproteobacteria</taxon>
        <taxon>Rickettsiales</taxon>
        <taxon>Anaplasmataceae</taxon>
        <taxon>Ehrlichia</taxon>
    </lineage>
</organism>
<dbReference type="EMBL" id="CR925678">
    <property type="protein sequence ID" value="CAI27422.1"/>
    <property type="molecule type" value="Genomic_DNA"/>
</dbReference>
<feature type="region of interest" description="Disordered" evidence="1">
    <location>
        <begin position="119"/>
        <end position="177"/>
    </location>
</feature>